<keyword evidence="3" id="KW-1185">Reference proteome</keyword>
<evidence type="ECO:0000256" key="1">
    <source>
        <dbReference type="SAM" id="SignalP"/>
    </source>
</evidence>
<evidence type="ECO:0000313" key="3">
    <source>
        <dbReference type="Proteomes" id="UP000596977"/>
    </source>
</evidence>
<dbReference type="AlphaFoldDB" id="A0A916RBB4"/>
<gene>
    <name evidence="2" type="ORF">GCM10011499_16140</name>
</gene>
<feature type="chain" id="PRO_5037793010" evidence="1">
    <location>
        <begin position="21"/>
        <end position="134"/>
    </location>
</feature>
<organism evidence="2 3">
    <name type="scientific">Pelagibacterium lentulum</name>
    <dbReference type="NCBI Taxonomy" id="2029865"/>
    <lineage>
        <taxon>Bacteria</taxon>
        <taxon>Pseudomonadati</taxon>
        <taxon>Pseudomonadota</taxon>
        <taxon>Alphaproteobacteria</taxon>
        <taxon>Hyphomicrobiales</taxon>
        <taxon>Devosiaceae</taxon>
        <taxon>Pelagibacterium</taxon>
    </lineage>
</organism>
<name>A0A916RBB4_9HYPH</name>
<keyword evidence="1" id="KW-0732">Signal</keyword>
<evidence type="ECO:0000313" key="2">
    <source>
        <dbReference type="EMBL" id="GGA47144.1"/>
    </source>
</evidence>
<protein>
    <submittedName>
        <fullName evidence="2">Uncharacterized protein</fullName>
    </submittedName>
</protein>
<proteinExistence type="predicted"/>
<reference evidence="2 3" key="1">
    <citation type="journal article" date="2014" name="Int. J. Syst. Evol. Microbiol.">
        <title>Complete genome sequence of Corynebacterium casei LMG S-19264T (=DSM 44701T), isolated from a smear-ripened cheese.</title>
        <authorList>
            <consortium name="US DOE Joint Genome Institute (JGI-PGF)"/>
            <person name="Walter F."/>
            <person name="Albersmeier A."/>
            <person name="Kalinowski J."/>
            <person name="Ruckert C."/>
        </authorList>
    </citation>
    <scope>NUCLEOTIDE SEQUENCE [LARGE SCALE GENOMIC DNA]</scope>
    <source>
        <strain evidence="2 3">CGMCC 1.15896</strain>
    </source>
</reference>
<accession>A0A916RBB4</accession>
<dbReference type="EMBL" id="BMKB01000002">
    <property type="protein sequence ID" value="GGA47144.1"/>
    <property type="molecule type" value="Genomic_DNA"/>
</dbReference>
<dbReference type="RefSeq" id="WP_127073900.1">
    <property type="nucleotide sequence ID" value="NZ_BMKB01000002.1"/>
</dbReference>
<dbReference type="Proteomes" id="UP000596977">
    <property type="component" value="Unassembled WGS sequence"/>
</dbReference>
<dbReference type="OrthoDB" id="7060093at2"/>
<comment type="caution">
    <text evidence="2">The sequence shown here is derived from an EMBL/GenBank/DDBJ whole genome shotgun (WGS) entry which is preliminary data.</text>
</comment>
<feature type="signal peptide" evidence="1">
    <location>
        <begin position="1"/>
        <end position="20"/>
    </location>
</feature>
<sequence>MHKPLLATAIIFALAVPALAQEADGITSAPMVGASLTEKIWMRSDNPGLPGSMVLFLSEGTMLMDSCWETYRINTWQMIDEDNITWDEDGMAIAAEIVELNEAELILSLHLGEETVEQHFEAAPVPYICPDLPR</sequence>